<keyword evidence="5" id="KW-0812">Transmembrane</keyword>
<dbReference type="Pfam" id="PF02321">
    <property type="entry name" value="OEP"/>
    <property type="match status" value="2"/>
</dbReference>
<evidence type="ECO:0000313" key="9">
    <source>
        <dbReference type="EMBL" id="RFM24352.1"/>
    </source>
</evidence>
<dbReference type="GO" id="GO:0015288">
    <property type="term" value="F:porin activity"/>
    <property type="evidence" value="ECO:0007669"/>
    <property type="project" value="TreeGrafter"/>
</dbReference>
<comment type="caution">
    <text evidence="9">The sequence shown here is derived from an EMBL/GenBank/DDBJ whole genome shotgun (WGS) entry which is preliminary data.</text>
</comment>
<evidence type="ECO:0000256" key="3">
    <source>
        <dbReference type="ARBA" id="ARBA00022448"/>
    </source>
</evidence>
<name>A0A395M0V1_9BACT</name>
<evidence type="ECO:0000256" key="1">
    <source>
        <dbReference type="ARBA" id="ARBA00004442"/>
    </source>
</evidence>
<keyword evidence="4" id="KW-1134">Transmembrane beta strand</keyword>
<dbReference type="PANTHER" id="PTHR30026:SF20">
    <property type="entry name" value="OUTER MEMBRANE PROTEIN TOLC"/>
    <property type="match status" value="1"/>
</dbReference>
<dbReference type="AlphaFoldDB" id="A0A395M0V1"/>
<evidence type="ECO:0000256" key="8">
    <source>
        <dbReference type="SAM" id="SignalP"/>
    </source>
</evidence>
<reference evidence="9 10" key="1">
    <citation type="journal article" date="2011" name="ISME J.">
        <title>Community ecology of hot spring cyanobacterial mats: predominant populations and their functional potential.</title>
        <authorList>
            <person name="Klatt C.G."/>
            <person name="Wood J.M."/>
            <person name="Rusch D.B."/>
            <person name="Bateson M.M."/>
            <person name="Hamamura N."/>
            <person name="Heidelberg J.F."/>
            <person name="Grossman A.R."/>
            <person name="Bhaya D."/>
            <person name="Cohan F.M."/>
            <person name="Kuhl M."/>
            <person name="Bryant D.A."/>
            <person name="Ward D.M."/>
        </authorList>
    </citation>
    <scope>NUCLEOTIDE SEQUENCE [LARGE SCALE GENOMIC DNA]</scope>
    <source>
        <strain evidence="9">OS</strain>
    </source>
</reference>
<dbReference type="InterPro" id="IPR003423">
    <property type="entry name" value="OMP_efflux"/>
</dbReference>
<dbReference type="Gene3D" id="1.20.1600.10">
    <property type="entry name" value="Outer membrane efflux proteins (OEP)"/>
    <property type="match status" value="1"/>
</dbReference>
<evidence type="ECO:0000256" key="5">
    <source>
        <dbReference type="ARBA" id="ARBA00022692"/>
    </source>
</evidence>
<dbReference type="SUPFAM" id="SSF56954">
    <property type="entry name" value="Outer membrane efflux proteins (OEP)"/>
    <property type="match status" value="1"/>
</dbReference>
<comment type="subcellular location">
    <subcellularLocation>
        <location evidence="1">Cell outer membrane</location>
    </subcellularLocation>
</comment>
<gene>
    <name evidence="9" type="ORF">D0433_04985</name>
</gene>
<feature type="signal peptide" evidence="8">
    <location>
        <begin position="1"/>
        <end position="23"/>
    </location>
</feature>
<dbReference type="EMBL" id="PHFL01000039">
    <property type="protein sequence ID" value="RFM24352.1"/>
    <property type="molecule type" value="Genomic_DNA"/>
</dbReference>
<evidence type="ECO:0000256" key="6">
    <source>
        <dbReference type="ARBA" id="ARBA00023136"/>
    </source>
</evidence>
<sequence>MKCSLLCAMVLWLFFSASSTVQAQVRRLTLNDALSLALEYNRELKVARLEREKSNQSVREAWGNVYPSLTLTGQFAHSFRNTNFFIFPAGFGGPPGAGGGGTTGPVQIVATGINSINATLQFTQSLYRGAIWAGIRASSVVYEISEESYISAKATTITEVKKAYYDVLIAQESARLIEQSIARNELALQDVRQLYRQGLAADIDTLRAFVAVENLKPQLIKALNGVETAKIALKVKIGLPADEELELTDSLKFEDKIGDLTFAQAYQEALAMRPEIKQLELQVRANEEQIAAEFSNFLPTLDAFVQAQVLTLQTDFNIGSYQWGTNLAAGLQLSVPIFSGFRNDARLARAEMEKRQNQTRLENLQEIIRSEISVSLSNVMEAKKRIAVQATTVQSAERSYALTRSRRKQGIGSQLELTDAELALNQAKVNYLQAVYDYLVAVANLEKALGRAGRLPETR</sequence>
<dbReference type="GO" id="GO:1990281">
    <property type="term" value="C:efflux pump complex"/>
    <property type="evidence" value="ECO:0007669"/>
    <property type="project" value="TreeGrafter"/>
</dbReference>
<keyword evidence="3" id="KW-0813">Transport</keyword>
<proteinExistence type="inferred from homology"/>
<accession>A0A395M0V1</accession>
<feature type="chain" id="PRO_5017349196" evidence="8">
    <location>
        <begin position="24"/>
        <end position="459"/>
    </location>
</feature>
<keyword evidence="8" id="KW-0732">Signal</keyword>
<organism evidence="9 10">
    <name type="scientific">Candidatus Thermochlorobacter aerophilus</name>
    <dbReference type="NCBI Taxonomy" id="1868324"/>
    <lineage>
        <taxon>Bacteria</taxon>
        <taxon>Pseudomonadati</taxon>
        <taxon>Chlorobiota</taxon>
        <taxon>Chlorobiia</taxon>
        <taxon>Chlorobiales</taxon>
        <taxon>Candidatus Thermochlorobacteriaceae</taxon>
        <taxon>Candidatus Thermochlorobacter</taxon>
    </lineage>
</organism>
<keyword evidence="7" id="KW-0998">Cell outer membrane</keyword>
<evidence type="ECO:0000313" key="10">
    <source>
        <dbReference type="Proteomes" id="UP000266389"/>
    </source>
</evidence>
<dbReference type="GO" id="GO:0015562">
    <property type="term" value="F:efflux transmembrane transporter activity"/>
    <property type="evidence" value="ECO:0007669"/>
    <property type="project" value="InterPro"/>
</dbReference>
<dbReference type="PANTHER" id="PTHR30026">
    <property type="entry name" value="OUTER MEMBRANE PROTEIN TOLC"/>
    <property type="match status" value="1"/>
</dbReference>
<protein>
    <submittedName>
        <fullName evidence="9">TolC family protein</fullName>
    </submittedName>
</protein>
<comment type="similarity">
    <text evidence="2">Belongs to the outer membrane factor (OMF) (TC 1.B.17) family.</text>
</comment>
<evidence type="ECO:0000256" key="2">
    <source>
        <dbReference type="ARBA" id="ARBA00007613"/>
    </source>
</evidence>
<evidence type="ECO:0000256" key="7">
    <source>
        <dbReference type="ARBA" id="ARBA00023237"/>
    </source>
</evidence>
<dbReference type="Proteomes" id="UP000266389">
    <property type="component" value="Unassembled WGS sequence"/>
</dbReference>
<dbReference type="GO" id="GO:0009279">
    <property type="term" value="C:cell outer membrane"/>
    <property type="evidence" value="ECO:0007669"/>
    <property type="project" value="UniProtKB-SubCell"/>
</dbReference>
<dbReference type="InterPro" id="IPR051906">
    <property type="entry name" value="TolC-like"/>
</dbReference>
<evidence type="ECO:0000256" key="4">
    <source>
        <dbReference type="ARBA" id="ARBA00022452"/>
    </source>
</evidence>
<keyword evidence="6" id="KW-0472">Membrane</keyword>